<dbReference type="AlphaFoldDB" id="A0A1G4I1H5"/>
<name>A0A1G4I1H5_TRYEQ</name>
<dbReference type="GO" id="GO:0061665">
    <property type="term" value="F:SUMO ligase activity"/>
    <property type="evidence" value="ECO:0007669"/>
    <property type="project" value="TreeGrafter"/>
</dbReference>
<dbReference type="GO" id="GO:0000785">
    <property type="term" value="C:chromatin"/>
    <property type="evidence" value="ECO:0007669"/>
    <property type="project" value="TreeGrafter"/>
</dbReference>
<keyword evidence="2" id="KW-1185">Reference proteome</keyword>
<dbReference type="RefSeq" id="XP_067077156.1">
    <property type="nucleotide sequence ID" value="XM_067221055.1"/>
</dbReference>
<organism evidence="1 2">
    <name type="scientific">Trypanosoma equiperdum</name>
    <dbReference type="NCBI Taxonomy" id="5694"/>
    <lineage>
        <taxon>Eukaryota</taxon>
        <taxon>Discoba</taxon>
        <taxon>Euglenozoa</taxon>
        <taxon>Kinetoplastea</taxon>
        <taxon>Metakinetoplastina</taxon>
        <taxon>Trypanosomatida</taxon>
        <taxon>Trypanosomatidae</taxon>
        <taxon>Trypanosoma</taxon>
    </lineage>
</organism>
<gene>
    <name evidence="1" type="ORF">TEOVI_000845400</name>
</gene>
<dbReference type="PANTHER" id="PTHR10782:SF96">
    <property type="entry name" value="SP-RING-TYPE DOMAIN-CONTAINING PROTEIN"/>
    <property type="match status" value="1"/>
</dbReference>
<dbReference type="GO" id="GO:0016925">
    <property type="term" value="P:protein sumoylation"/>
    <property type="evidence" value="ECO:0007669"/>
    <property type="project" value="TreeGrafter"/>
</dbReference>
<dbReference type="GeneID" id="92382388"/>
<proteinExistence type="predicted"/>
<dbReference type="Gene3D" id="3.30.40.10">
    <property type="entry name" value="Zinc/RING finger domain, C3HC4 (zinc finger)"/>
    <property type="match status" value="1"/>
</dbReference>
<evidence type="ECO:0000313" key="2">
    <source>
        <dbReference type="Proteomes" id="UP000195570"/>
    </source>
</evidence>
<accession>A0A1G4I1H5</accession>
<dbReference type="EMBL" id="CZPT02000349">
    <property type="protein sequence ID" value="SCU65583.1"/>
    <property type="molecule type" value="Genomic_DNA"/>
</dbReference>
<sequence length="347" mass="37649">MRFIYAKTVRLMPHRKLLQEIRSMSSAASVEAERSQLVSLLKSECSRSPPSLHDLCKVSMLCGAFCRRLATLDTIAASDVAKHAESLSSSINCSAPSAQVPLFAYALGEVEGLRNTRRLRYRQRLDDLTKGVPASRWDTEHITRCITELSLFEKLPARRRNDQGPPKRVCGESDIGGGSGPVAVRCQLPLRDPISLSVIATPARGVLCQHHEVFDLSAFVRTVQLVAVRRGESVDGALIQRWGTGGVGAGLGSSSDSDSSPAANCPFCGKYTSLQNVRVDEALAEAMARYSGNGGVLSVDCVVVWDMQSGSYNVMEKQAEVRPVCVKVEGDVVMEAEQRRGESPLGR</sequence>
<dbReference type="Proteomes" id="UP000195570">
    <property type="component" value="Unassembled WGS sequence"/>
</dbReference>
<dbReference type="PANTHER" id="PTHR10782">
    <property type="entry name" value="ZINC FINGER MIZ DOMAIN-CONTAINING PROTEIN"/>
    <property type="match status" value="1"/>
</dbReference>
<dbReference type="VEuPathDB" id="TriTrypDB:TEOVI_000845400"/>
<comment type="caution">
    <text evidence="1">The sequence shown here is derived from an EMBL/GenBank/DDBJ whole genome shotgun (WGS) entry which is preliminary data.</text>
</comment>
<protein>
    <submittedName>
        <fullName evidence="1">Uncharacterized protein</fullName>
    </submittedName>
</protein>
<reference evidence="1" key="1">
    <citation type="submission" date="2016-09" db="EMBL/GenBank/DDBJ databases">
        <authorList>
            <person name="Hebert L."/>
            <person name="Moumen B."/>
        </authorList>
    </citation>
    <scope>NUCLEOTIDE SEQUENCE [LARGE SCALE GENOMIC DNA]</scope>
    <source>
        <strain evidence="1">OVI</strain>
    </source>
</reference>
<dbReference type="InterPro" id="IPR013083">
    <property type="entry name" value="Znf_RING/FYVE/PHD"/>
</dbReference>
<evidence type="ECO:0000313" key="1">
    <source>
        <dbReference type="EMBL" id="SCU65583.1"/>
    </source>
</evidence>